<proteinExistence type="predicted"/>
<comment type="caution">
    <text evidence="3">The sequence shown here is derived from an EMBL/GenBank/DDBJ whole genome shotgun (WGS) entry which is preliminary data.</text>
</comment>
<dbReference type="PANTHER" id="PTHR43377">
    <property type="entry name" value="BILIVERDIN REDUCTASE A"/>
    <property type="match status" value="1"/>
</dbReference>
<accession>A0ABW4JGR3</accession>
<evidence type="ECO:0000313" key="3">
    <source>
        <dbReference type="EMBL" id="MFD1675542.1"/>
    </source>
</evidence>
<dbReference type="Pfam" id="PF22725">
    <property type="entry name" value="GFO_IDH_MocA_C3"/>
    <property type="match status" value="1"/>
</dbReference>
<dbReference type="PANTHER" id="PTHR43377:SF1">
    <property type="entry name" value="BILIVERDIN REDUCTASE A"/>
    <property type="match status" value="1"/>
</dbReference>
<dbReference type="InterPro" id="IPR000683">
    <property type="entry name" value="Gfo/Idh/MocA-like_OxRdtase_N"/>
</dbReference>
<sequence>MKIGIISFAHMHAYSYANCLRQIDGVELTMIADESEERGRKMAQQFGTQFYKDYQELLAQDVDAVVICSENARHAEMVIAAAHAKKHILCEKPISTNVEDAKKMIAACEQNQVKLQIAFPVRFSTPVQRVKRMIDEDKLGRILTVRGTNRGRNPGGWFVDPELSGGGAVMDHTVHVIDIMRWYLKSEVREVYAEIDTRFNDIPSDDCGLLMLEFENGVIASHDPSWSRCKSFPTWGDVTMEIVGTGGTTHVDALAQNFGVYSDKTNQFGYRHWGDNSDLALISDFVACIQEQRTPSISGEDGLRAMEVALAAYQSARTGQPVFLR</sequence>
<dbReference type="SUPFAM" id="SSF51735">
    <property type="entry name" value="NAD(P)-binding Rossmann-fold domains"/>
    <property type="match status" value="1"/>
</dbReference>
<evidence type="ECO:0000259" key="2">
    <source>
        <dbReference type="Pfam" id="PF22725"/>
    </source>
</evidence>
<feature type="domain" description="GFO/IDH/MocA-like oxidoreductase" evidence="2">
    <location>
        <begin position="127"/>
        <end position="248"/>
    </location>
</feature>
<dbReference type="InterPro" id="IPR036291">
    <property type="entry name" value="NAD(P)-bd_dom_sf"/>
</dbReference>
<dbReference type="SUPFAM" id="SSF55347">
    <property type="entry name" value="Glyceraldehyde-3-phosphate dehydrogenase-like, C-terminal domain"/>
    <property type="match status" value="1"/>
</dbReference>
<evidence type="ECO:0000259" key="1">
    <source>
        <dbReference type="Pfam" id="PF01408"/>
    </source>
</evidence>
<feature type="domain" description="Gfo/Idh/MocA-like oxidoreductase N-terminal" evidence="1">
    <location>
        <begin position="2"/>
        <end position="118"/>
    </location>
</feature>
<dbReference type="InterPro" id="IPR051450">
    <property type="entry name" value="Gfo/Idh/MocA_Oxidoreductases"/>
</dbReference>
<dbReference type="Gene3D" id="3.30.360.10">
    <property type="entry name" value="Dihydrodipicolinate Reductase, domain 2"/>
    <property type="match status" value="1"/>
</dbReference>
<reference evidence="4" key="1">
    <citation type="journal article" date="2019" name="Int. J. Syst. Evol. Microbiol.">
        <title>The Global Catalogue of Microorganisms (GCM) 10K type strain sequencing project: providing services to taxonomists for standard genome sequencing and annotation.</title>
        <authorList>
            <consortium name="The Broad Institute Genomics Platform"/>
            <consortium name="The Broad Institute Genome Sequencing Center for Infectious Disease"/>
            <person name="Wu L."/>
            <person name="Ma J."/>
        </authorList>
    </citation>
    <scope>NUCLEOTIDE SEQUENCE [LARGE SCALE GENOMIC DNA]</scope>
    <source>
        <strain evidence="4">CGMCC 1.12286</strain>
    </source>
</reference>
<gene>
    <name evidence="3" type="ORF">ACFSB2_12640</name>
</gene>
<dbReference type="EMBL" id="JBHUCX010000029">
    <property type="protein sequence ID" value="MFD1675542.1"/>
    <property type="molecule type" value="Genomic_DNA"/>
</dbReference>
<organism evidence="3 4">
    <name type="scientific">Alicyclobacillus fodiniaquatilis</name>
    <dbReference type="NCBI Taxonomy" id="1661150"/>
    <lineage>
        <taxon>Bacteria</taxon>
        <taxon>Bacillati</taxon>
        <taxon>Bacillota</taxon>
        <taxon>Bacilli</taxon>
        <taxon>Bacillales</taxon>
        <taxon>Alicyclobacillaceae</taxon>
        <taxon>Alicyclobacillus</taxon>
    </lineage>
</organism>
<evidence type="ECO:0000313" key="4">
    <source>
        <dbReference type="Proteomes" id="UP001597079"/>
    </source>
</evidence>
<dbReference type="InterPro" id="IPR055170">
    <property type="entry name" value="GFO_IDH_MocA-like_dom"/>
</dbReference>
<keyword evidence="4" id="KW-1185">Reference proteome</keyword>
<dbReference type="RefSeq" id="WP_377943422.1">
    <property type="nucleotide sequence ID" value="NZ_JBHUCX010000029.1"/>
</dbReference>
<protein>
    <submittedName>
        <fullName evidence="3">Gfo/Idh/MocA family protein</fullName>
    </submittedName>
</protein>
<dbReference type="Proteomes" id="UP001597079">
    <property type="component" value="Unassembled WGS sequence"/>
</dbReference>
<name>A0ABW4JGR3_9BACL</name>
<dbReference type="Gene3D" id="3.40.50.720">
    <property type="entry name" value="NAD(P)-binding Rossmann-like Domain"/>
    <property type="match status" value="1"/>
</dbReference>
<dbReference type="Pfam" id="PF01408">
    <property type="entry name" value="GFO_IDH_MocA"/>
    <property type="match status" value="1"/>
</dbReference>